<dbReference type="RefSeq" id="XP_005647671.1">
    <property type="nucleotide sequence ID" value="XM_005647614.1"/>
</dbReference>
<accession>I0YXK8</accession>
<gene>
    <name evidence="1" type="ORF">COCSUDRAFT_63498</name>
</gene>
<evidence type="ECO:0000313" key="2">
    <source>
        <dbReference type="Proteomes" id="UP000007264"/>
    </source>
</evidence>
<dbReference type="InterPro" id="IPR036770">
    <property type="entry name" value="Ankyrin_rpt-contain_sf"/>
</dbReference>
<dbReference type="EMBL" id="AGSI01000008">
    <property type="protein sequence ID" value="EIE23127.1"/>
    <property type="molecule type" value="Genomic_DNA"/>
</dbReference>
<dbReference type="SUPFAM" id="SSF48403">
    <property type="entry name" value="Ankyrin repeat"/>
    <property type="match status" value="1"/>
</dbReference>
<proteinExistence type="predicted"/>
<keyword evidence="2" id="KW-1185">Reference proteome</keyword>
<sequence>MVQVLSDTREVYVDAGQSQALLEAGYPVQSLLLGKEHNQLQLRTCDLDIVASLLEIVSQRGEIRQHGRALLGLLTDCSSGECEPEKVTAVLTALLEQGMEFRQPECWPADDEEKCRLVVCRGRCSPFSFACTFGQGGTVKGYLAALQQIDDRNFIDFSAKDVAHTVLMGAAVMGRAEVCALLLDAGADMLAPSAWTGYPPLGCCHEPRMVKDCRDGAPSAFTNCQRGMGP</sequence>
<reference evidence="1 2" key="1">
    <citation type="journal article" date="2012" name="Genome Biol.">
        <title>The genome of the polar eukaryotic microalga coccomyxa subellipsoidea reveals traits of cold adaptation.</title>
        <authorList>
            <person name="Blanc G."/>
            <person name="Agarkova I."/>
            <person name="Grimwood J."/>
            <person name="Kuo A."/>
            <person name="Brueggeman A."/>
            <person name="Dunigan D."/>
            <person name="Gurnon J."/>
            <person name="Ladunga I."/>
            <person name="Lindquist E."/>
            <person name="Lucas S."/>
            <person name="Pangilinan J."/>
            <person name="Proschold T."/>
            <person name="Salamov A."/>
            <person name="Schmutz J."/>
            <person name="Weeks D."/>
            <person name="Yamada T."/>
            <person name="Claverie J.M."/>
            <person name="Grigoriev I."/>
            <person name="Van Etten J."/>
            <person name="Lomsadze A."/>
            <person name="Borodovsky M."/>
        </authorList>
    </citation>
    <scope>NUCLEOTIDE SEQUENCE [LARGE SCALE GENOMIC DNA]</scope>
    <source>
        <strain evidence="1 2">C-169</strain>
    </source>
</reference>
<dbReference type="GeneID" id="17041115"/>
<evidence type="ECO:0000313" key="1">
    <source>
        <dbReference type="EMBL" id="EIE23127.1"/>
    </source>
</evidence>
<dbReference type="Proteomes" id="UP000007264">
    <property type="component" value="Unassembled WGS sequence"/>
</dbReference>
<organism evidence="1 2">
    <name type="scientific">Coccomyxa subellipsoidea (strain C-169)</name>
    <name type="common">Green microalga</name>
    <dbReference type="NCBI Taxonomy" id="574566"/>
    <lineage>
        <taxon>Eukaryota</taxon>
        <taxon>Viridiplantae</taxon>
        <taxon>Chlorophyta</taxon>
        <taxon>core chlorophytes</taxon>
        <taxon>Trebouxiophyceae</taxon>
        <taxon>Trebouxiophyceae incertae sedis</taxon>
        <taxon>Coccomyxaceae</taxon>
        <taxon>Coccomyxa</taxon>
        <taxon>Coccomyxa subellipsoidea</taxon>
    </lineage>
</organism>
<dbReference type="Gene3D" id="1.25.40.20">
    <property type="entry name" value="Ankyrin repeat-containing domain"/>
    <property type="match status" value="1"/>
</dbReference>
<dbReference type="KEGG" id="csl:COCSUDRAFT_63498"/>
<dbReference type="AlphaFoldDB" id="I0YXK8"/>
<protein>
    <submittedName>
        <fullName evidence="1">Uncharacterized protein</fullName>
    </submittedName>
</protein>
<comment type="caution">
    <text evidence="1">The sequence shown here is derived from an EMBL/GenBank/DDBJ whole genome shotgun (WGS) entry which is preliminary data.</text>
</comment>
<name>I0YXK8_COCSC</name>